<sequence>MTRIFYFTLFLALGYACSIPPEDSLQQEEVIKEKNYLEQGGASNQDIAIEVMR</sequence>
<dbReference type="EMBL" id="QGDO01000004">
    <property type="protein sequence ID" value="PWJ40816.1"/>
    <property type="molecule type" value="Genomic_DNA"/>
</dbReference>
<reference evidence="1 2" key="1">
    <citation type="submission" date="2018-03" db="EMBL/GenBank/DDBJ databases">
        <title>Genomic Encyclopedia of Archaeal and Bacterial Type Strains, Phase II (KMG-II): from individual species to whole genera.</title>
        <authorList>
            <person name="Goeker M."/>
        </authorList>
    </citation>
    <scope>NUCLEOTIDE SEQUENCE [LARGE SCALE GENOMIC DNA]</scope>
    <source>
        <strain evidence="1 2">DSM 28229</strain>
    </source>
</reference>
<dbReference type="Proteomes" id="UP000245535">
    <property type="component" value="Unassembled WGS sequence"/>
</dbReference>
<evidence type="ECO:0000313" key="2">
    <source>
        <dbReference type="Proteomes" id="UP000245535"/>
    </source>
</evidence>
<dbReference type="PROSITE" id="PS51257">
    <property type="entry name" value="PROKAR_LIPOPROTEIN"/>
    <property type="match status" value="1"/>
</dbReference>
<evidence type="ECO:0000313" key="1">
    <source>
        <dbReference type="EMBL" id="PWJ40816.1"/>
    </source>
</evidence>
<protein>
    <submittedName>
        <fullName evidence="1">Uncharacterized protein</fullName>
    </submittedName>
</protein>
<dbReference type="RefSeq" id="WP_158281501.1">
    <property type="nucleotide sequence ID" value="NZ_QGDO01000004.1"/>
</dbReference>
<keyword evidence="2" id="KW-1185">Reference proteome</keyword>
<dbReference type="AlphaFoldDB" id="A0A315Z7U5"/>
<name>A0A315Z7U5_SEDFL</name>
<organism evidence="1 2">
    <name type="scientific">Sediminitomix flava</name>
    <dbReference type="NCBI Taxonomy" id="379075"/>
    <lineage>
        <taxon>Bacteria</taxon>
        <taxon>Pseudomonadati</taxon>
        <taxon>Bacteroidota</taxon>
        <taxon>Cytophagia</taxon>
        <taxon>Cytophagales</taxon>
        <taxon>Flammeovirgaceae</taxon>
        <taxon>Sediminitomix</taxon>
    </lineage>
</organism>
<proteinExistence type="predicted"/>
<gene>
    <name evidence="1" type="ORF">BC781_10475</name>
</gene>
<comment type="caution">
    <text evidence="1">The sequence shown here is derived from an EMBL/GenBank/DDBJ whole genome shotgun (WGS) entry which is preliminary data.</text>
</comment>
<accession>A0A315Z7U5</accession>